<keyword evidence="2" id="KW-0784">Thiamine biosynthesis</keyword>
<dbReference type="AlphaFoldDB" id="A0A4R3MV46"/>
<organism evidence="4 5">
    <name type="scientific">Melghiribacillus thermohalophilus</name>
    <dbReference type="NCBI Taxonomy" id="1324956"/>
    <lineage>
        <taxon>Bacteria</taxon>
        <taxon>Bacillati</taxon>
        <taxon>Bacillota</taxon>
        <taxon>Bacilli</taxon>
        <taxon>Bacillales</taxon>
        <taxon>Bacillaceae</taxon>
        <taxon>Melghiribacillus</taxon>
    </lineage>
</organism>
<dbReference type="InterPro" id="IPR013785">
    <property type="entry name" value="Aldolase_TIM"/>
</dbReference>
<comment type="caution">
    <text evidence="4">The sequence shown here is derived from an EMBL/GenBank/DDBJ whole genome shotgun (WGS) entry which is preliminary data.</text>
</comment>
<dbReference type="OrthoDB" id="9815348at2"/>
<dbReference type="InterPro" id="IPR022998">
    <property type="entry name" value="ThiamineP_synth_TenI"/>
</dbReference>
<name>A0A4R3MV46_9BACI</name>
<comment type="pathway">
    <text evidence="1">Cofactor biosynthesis; thiamine diphosphate biosynthesis.</text>
</comment>
<evidence type="ECO:0000313" key="5">
    <source>
        <dbReference type="Proteomes" id="UP000294650"/>
    </source>
</evidence>
<proteinExistence type="predicted"/>
<evidence type="ECO:0000256" key="1">
    <source>
        <dbReference type="ARBA" id="ARBA00004948"/>
    </source>
</evidence>
<dbReference type="GO" id="GO:0004789">
    <property type="term" value="F:thiamine-phosphate diphosphorylase activity"/>
    <property type="evidence" value="ECO:0007669"/>
    <property type="project" value="TreeGrafter"/>
</dbReference>
<dbReference type="GO" id="GO:0009228">
    <property type="term" value="P:thiamine biosynthetic process"/>
    <property type="evidence" value="ECO:0007669"/>
    <property type="project" value="UniProtKB-KW"/>
</dbReference>
<dbReference type="PANTHER" id="PTHR20857">
    <property type="entry name" value="THIAMINE-PHOSPHATE PYROPHOSPHORYLASE"/>
    <property type="match status" value="1"/>
</dbReference>
<dbReference type="RefSeq" id="WP_132372284.1">
    <property type="nucleotide sequence ID" value="NZ_SMAN01000015.1"/>
</dbReference>
<sequence>MCRGIHLISNDQWNSNELVTLFRDIHPYIHFIHIREKQKSPLTVFRMIERIIEEGVPADKIIINDRADLALVSGTKGVHLGERSLPVEAVKQSFPEFMIGRSVHDLNGARKGVHSQADYIVYGHVFPTMSKSGLKAKGIDALKEIVQAVSIPVIPVGGIKPDHIEQISRTGAAGLAVMSGIFDASHPLKASRDYFEAYQTFFERRDDDEADD</sequence>
<feature type="domain" description="Thiamine phosphate synthase/TenI" evidence="3">
    <location>
        <begin position="6"/>
        <end position="181"/>
    </location>
</feature>
<evidence type="ECO:0000259" key="3">
    <source>
        <dbReference type="Pfam" id="PF02581"/>
    </source>
</evidence>
<dbReference type="PANTHER" id="PTHR20857:SF22">
    <property type="entry name" value="THIAZOLE TAUTOMERASE"/>
    <property type="match status" value="1"/>
</dbReference>
<accession>A0A4R3MV46</accession>
<dbReference type="CDD" id="cd00564">
    <property type="entry name" value="TMP_TenI"/>
    <property type="match status" value="1"/>
</dbReference>
<dbReference type="SUPFAM" id="SSF51391">
    <property type="entry name" value="Thiamin phosphate synthase"/>
    <property type="match status" value="1"/>
</dbReference>
<protein>
    <submittedName>
        <fullName evidence="4">Thiazole tautomerase (Transcriptional regulator TenI)</fullName>
    </submittedName>
</protein>
<dbReference type="Gene3D" id="3.20.20.70">
    <property type="entry name" value="Aldolase class I"/>
    <property type="match status" value="1"/>
</dbReference>
<reference evidence="4 5" key="1">
    <citation type="submission" date="2019-03" db="EMBL/GenBank/DDBJ databases">
        <title>Genomic Encyclopedia of Type Strains, Phase IV (KMG-IV): sequencing the most valuable type-strain genomes for metagenomic binning, comparative biology and taxonomic classification.</title>
        <authorList>
            <person name="Goeker M."/>
        </authorList>
    </citation>
    <scope>NUCLEOTIDE SEQUENCE [LARGE SCALE GENOMIC DNA]</scope>
    <source>
        <strain evidence="4 5">DSM 25894</strain>
    </source>
</reference>
<dbReference type="GO" id="GO:0005737">
    <property type="term" value="C:cytoplasm"/>
    <property type="evidence" value="ECO:0007669"/>
    <property type="project" value="TreeGrafter"/>
</dbReference>
<evidence type="ECO:0000313" key="4">
    <source>
        <dbReference type="EMBL" id="TCT20025.1"/>
    </source>
</evidence>
<dbReference type="EMBL" id="SMAN01000015">
    <property type="protein sequence ID" value="TCT20025.1"/>
    <property type="molecule type" value="Genomic_DNA"/>
</dbReference>
<dbReference type="Pfam" id="PF02581">
    <property type="entry name" value="TMP-TENI"/>
    <property type="match status" value="1"/>
</dbReference>
<keyword evidence="5" id="KW-1185">Reference proteome</keyword>
<evidence type="ECO:0000256" key="2">
    <source>
        <dbReference type="ARBA" id="ARBA00022977"/>
    </source>
</evidence>
<dbReference type="Proteomes" id="UP000294650">
    <property type="component" value="Unassembled WGS sequence"/>
</dbReference>
<dbReference type="InterPro" id="IPR036206">
    <property type="entry name" value="ThiamineP_synth_sf"/>
</dbReference>
<gene>
    <name evidence="4" type="ORF">EDD68_11576</name>
</gene>